<organism evidence="6 7">
    <name type="scientific">Sulfobacillus harzensis</name>
    <dbReference type="NCBI Taxonomy" id="2729629"/>
    <lineage>
        <taxon>Bacteria</taxon>
        <taxon>Bacillati</taxon>
        <taxon>Bacillota</taxon>
        <taxon>Clostridia</taxon>
        <taxon>Eubacteriales</taxon>
        <taxon>Clostridiales Family XVII. Incertae Sedis</taxon>
        <taxon>Sulfobacillus</taxon>
    </lineage>
</organism>
<dbReference type="SMART" id="SM00448">
    <property type="entry name" value="REC"/>
    <property type="match status" value="1"/>
</dbReference>
<dbReference type="InterPro" id="IPR001789">
    <property type="entry name" value="Sig_transdc_resp-reg_receiver"/>
</dbReference>
<dbReference type="PROSITE" id="PS50110">
    <property type="entry name" value="RESPONSE_REGULATORY"/>
    <property type="match status" value="1"/>
</dbReference>
<feature type="domain" description="Response regulatory" evidence="4">
    <location>
        <begin position="5"/>
        <end position="121"/>
    </location>
</feature>
<gene>
    <name evidence="6" type="ORF">HIJ39_07115</name>
</gene>
<dbReference type="PANTHER" id="PTHR37299">
    <property type="entry name" value="TRANSCRIPTIONAL REGULATOR-RELATED"/>
    <property type="match status" value="1"/>
</dbReference>
<dbReference type="EMBL" id="JABBVZ010000017">
    <property type="protein sequence ID" value="NMP22119.1"/>
    <property type="molecule type" value="Genomic_DNA"/>
</dbReference>
<dbReference type="Gene3D" id="2.20.25.10">
    <property type="match status" value="1"/>
</dbReference>
<dbReference type="GO" id="GO:0003677">
    <property type="term" value="F:DNA binding"/>
    <property type="evidence" value="ECO:0007669"/>
    <property type="project" value="InterPro"/>
</dbReference>
<keyword evidence="3" id="KW-0597">Phosphoprotein</keyword>
<dbReference type="Pfam" id="PF00072">
    <property type="entry name" value="Response_reg"/>
    <property type="match status" value="1"/>
</dbReference>
<evidence type="ECO:0000313" key="6">
    <source>
        <dbReference type="EMBL" id="NMP22119.1"/>
    </source>
</evidence>
<keyword evidence="7" id="KW-1185">Reference proteome</keyword>
<feature type="modified residue" description="4-aspartylphosphate" evidence="3">
    <location>
        <position position="57"/>
    </location>
</feature>
<comment type="caution">
    <text evidence="6">The sequence shown here is derived from an EMBL/GenBank/DDBJ whole genome shotgun (WGS) entry which is preliminary data.</text>
</comment>
<evidence type="ECO:0000256" key="3">
    <source>
        <dbReference type="PROSITE-ProRule" id="PRU00169"/>
    </source>
</evidence>
<dbReference type="PROSITE" id="PS50930">
    <property type="entry name" value="HTH_LYTTR"/>
    <property type="match status" value="1"/>
</dbReference>
<feature type="domain" description="HTH LytTR-type" evidence="5">
    <location>
        <begin position="151"/>
        <end position="246"/>
    </location>
</feature>
<dbReference type="InterPro" id="IPR046947">
    <property type="entry name" value="LytR-like"/>
</dbReference>
<accession>A0A7Y0L589</accession>
<evidence type="ECO:0000256" key="2">
    <source>
        <dbReference type="ARBA" id="ARBA00024867"/>
    </source>
</evidence>
<dbReference type="SUPFAM" id="SSF52172">
    <property type="entry name" value="CheY-like"/>
    <property type="match status" value="1"/>
</dbReference>
<dbReference type="PANTHER" id="PTHR37299:SF1">
    <property type="entry name" value="STAGE 0 SPORULATION PROTEIN A HOMOLOG"/>
    <property type="match status" value="1"/>
</dbReference>
<dbReference type="InterPro" id="IPR007492">
    <property type="entry name" value="LytTR_DNA-bd_dom"/>
</dbReference>
<dbReference type="Gene3D" id="3.40.50.2300">
    <property type="match status" value="1"/>
</dbReference>
<evidence type="ECO:0000256" key="1">
    <source>
        <dbReference type="ARBA" id="ARBA00018672"/>
    </source>
</evidence>
<reference evidence="6 7" key="1">
    <citation type="submission" date="2020-04" db="EMBL/GenBank/DDBJ databases">
        <authorList>
            <person name="Zhang R."/>
            <person name="Schippers A."/>
        </authorList>
    </citation>
    <scope>NUCLEOTIDE SEQUENCE [LARGE SCALE GENOMIC DNA]</scope>
    <source>
        <strain evidence="6 7">DSM 109850</strain>
    </source>
</reference>
<dbReference type="Gene3D" id="2.40.50.40">
    <property type="match status" value="1"/>
</dbReference>
<dbReference type="AlphaFoldDB" id="A0A7Y0L589"/>
<evidence type="ECO:0000313" key="7">
    <source>
        <dbReference type="Proteomes" id="UP000533476"/>
    </source>
</evidence>
<dbReference type="RefSeq" id="WP_169098142.1">
    <property type="nucleotide sequence ID" value="NZ_JABBVZ010000017.1"/>
</dbReference>
<name>A0A7Y0L589_9FIRM</name>
<evidence type="ECO:0000259" key="4">
    <source>
        <dbReference type="PROSITE" id="PS50110"/>
    </source>
</evidence>
<dbReference type="SMART" id="SM00850">
    <property type="entry name" value="LytTR"/>
    <property type="match status" value="1"/>
</dbReference>
<dbReference type="InterPro" id="IPR011006">
    <property type="entry name" value="CheY-like_superfamily"/>
</dbReference>
<dbReference type="Pfam" id="PF04397">
    <property type="entry name" value="LytTR"/>
    <property type="match status" value="1"/>
</dbReference>
<sequence>MLPLKALIVEDEAPARMELRYLLEPHKGVVQVVGEAASAEEARTLIAAIDYDVIFLDVSMPGESGMALGAALKSSAKRGVKLVFISAYEEYALDAFSVEAVDYLLKPVSPERISETIRRLTAGMTPVEGPEEETAELLEWVPCDQNGHTAPVPIEEICYIQAELDTIYVATRDGRKPTRFTLGELENRLPSTFIRTHRSFIVHTRYVKEIMPHFNGTYLLKIKDKRESEVPVSRANVRRVKEVFHLA</sequence>
<proteinExistence type="predicted"/>
<comment type="function">
    <text evidence="2">May play the central regulatory role in sporulation. It may be an element of the effector pathway responsible for the activation of sporulation genes in response to nutritional stress. Spo0A may act in concert with spo0H (a sigma factor) to control the expression of some genes that are critical to the sporulation process.</text>
</comment>
<protein>
    <recommendedName>
        <fullName evidence="1">Stage 0 sporulation protein A homolog</fullName>
    </recommendedName>
</protein>
<dbReference type="Proteomes" id="UP000533476">
    <property type="component" value="Unassembled WGS sequence"/>
</dbReference>
<dbReference type="GO" id="GO:0000156">
    <property type="term" value="F:phosphorelay response regulator activity"/>
    <property type="evidence" value="ECO:0007669"/>
    <property type="project" value="InterPro"/>
</dbReference>
<evidence type="ECO:0000259" key="5">
    <source>
        <dbReference type="PROSITE" id="PS50930"/>
    </source>
</evidence>